<dbReference type="InterPro" id="IPR023198">
    <property type="entry name" value="PGP-like_dom2"/>
</dbReference>
<dbReference type="SFLD" id="SFLDS00003">
    <property type="entry name" value="Haloacid_Dehalogenase"/>
    <property type="match status" value="1"/>
</dbReference>
<dbReference type="EMBL" id="RQVS01000016">
    <property type="protein sequence ID" value="RRJ85849.1"/>
    <property type="molecule type" value="Genomic_DNA"/>
</dbReference>
<dbReference type="SFLD" id="SFLDG01129">
    <property type="entry name" value="C1.5:_HAD__Beta-PGM__Phosphata"/>
    <property type="match status" value="1"/>
</dbReference>
<dbReference type="AlphaFoldDB" id="A0A3P3VWL8"/>
<dbReference type="NCBIfam" id="TIGR01509">
    <property type="entry name" value="HAD-SF-IA-v3"/>
    <property type="match status" value="1"/>
</dbReference>
<dbReference type="InterPro" id="IPR036412">
    <property type="entry name" value="HAD-like_sf"/>
</dbReference>
<proteinExistence type="predicted"/>
<dbReference type="Gene3D" id="3.40.50.1000">
    <property type="entry name" value="HAD superfamily/HAD-like"/>
    <property type="match status" value="1"/>
</dbReference>
<dbReference type="Proteomes" id="UP000274391">
    <property type="component" value="Unassembled WGS sequence"/>
</dbReference>
<reference evidence="1 2" key="1">
    <citation type="submission" date="2018-11" db="EMBL/GenBank/DDBJ databases">
        <title>YIM 102482-1 draft genome.</title>
        <authorList>
            <person name="Li G."/>
            <person name="Jiang Y."/>
        </authorList>
    </citation>
    <scope>NUCLEOTIDE SEQUENCE [LARGE SCALE GENOMIC DNA]</scope>
    <source>
        <strain evidence="1 2">YIM 102482-1</strain>
    </source>
</reference>
<dbReference type="Pfam" id="PF00702">
    <property type="entry name" value="Hydrolase"/>
    <property type="match status" value="1"/>
</dbReference>
<gene>
    <name evidence="1" type="ORF">EG850_11510</name>
</gene>
<accession>A0A3P3VWL8</accession>
<dbReference type="RefSeq" id="WP_124973617.1">
    <property type="nucleotide sequence ID" value="NZ_RQVS01000016.1"/>
</dbReference>
<name>A0A3P3VWL8_9MICO</name>
<dbReference type="PANTHER" id="PTHR43481:SF4">
    <property type="entry name" value="GLYCEROL-1-PHOSPHATE PHOSPHOHYDROLASE 1-RELATED"/>
    <property type="match status" value="1"/>
</dbReference>
<dbReference type="OrthoDB" id="9800058at2"/>
<dbReference type="PANTHER" id="PTHR43481">
    <property type="entry name" value="FRUCTOSE-1-PHOSPHATE PHOSPHATASE"/>
    <property type="match status" value="1"/>
</dbReference>
<evidence type="ECO:0000313" key="1">
    <source>
        <dbReference type="EMBL" id="RRJ85849.1"/>
    </source>
</evidence>
<keyword evidence="2" id="KW-1185">Reference proteome</keyword>
<sequence>MTELIVTGILLDMDGTLVNSNALVEEIWTEFADAHGLDAAHILDISHGRPTIETLRELLPDTDDAERWRIRNELEGQGLVRTDGVVEIPGAGDFIQRVRAAGLPHALVTSAPHDLAEIRFGAANVAIPDARITVERVTNGKPHPEPFLLGADLLGMSPATLAGFEDSAAGLQSVRDSGAYAVVVGDFDGPEAEGLPRITDWRDVEIEPRKSGELLLRIPA</sequence>
<evidence type="ECO:0000313" key="2">
    <source>
        <dbReference type="Proteomes" id="UP000274391"/>
    </source>
</evidence>
<comment type="caution">
    <text evidence="1">The sequence shown here is derived from an EMBL/GenBank/DDBJ whole genome shotgun (WGS) entry which is preliminary data.</text>
</comment>
<dbReference type="GO" id="GO:0050308">
    <property type="term" value="F:sugar-phosphatase activity"/>
    <property type="evidence" value="ECO:0007669"/>
    <property type="project" value="TreeGrafter"/>
</dbReference>
<dbReference type="InterPro" id="IPR023214">
    <property type="entry name" value="HAD_sf"/>
</dbReference>
<dbReference type="Gene3D" id="1.10.150.240">
    <property type="entry name" value="Putative phosphatase, domain 2"/>
    <property type="match status" value="1"/>
</dbReference>
<dbReference type="InterPro" id="IPR006439">
    <property type="entry name" value="HAD-SF_hydro_IA"/>
</dbReference>
<dbReference type="SUPFAM" id="SSF56784">
    <property type="entry name" value="HAD-like"/>
    <property type="match status" value="1"/>
</dbReference>
<organism evidence="1 2">
    <name type="scientific">Gulosibacter macacae</name>
    <dbReference type="NCBI Taxonomy" id="2488791"/>
    <lineage>
        <taxon>Bacteria</taxon>
        <taxon>Bacillati</taxon>
        <taxon>Actinomycetota</taxon>
        <taxon>Actinomycetes</taxon>
        <taxon>Micrococcales</taxon>
        <taxon>Microbacteriaceae</taxon>
        <taxon>Gulosibacter</taxon>
    </lineage>
</organism>
<protein>
    <submittedName>
        <fullName evidence="1">Phosphatase</fullName>
    </submittedName>
</protein>
<dbReference type="InterPro" id="IPR051806">
    <property type="entry name" value="HAD-like_SPP"/>
</dbReference>